<evidence type="ECO:0000256" key="1">
    <source>
        <dbReference type="ARBA" id="ARBA00005854"/>
    </source>
</evidence>
<dbReference type="OrthoDB" id="9805416at2"/>
<dbReference type="GO" id="GO:0051287">
    <property type="term" value="F:NAD binding"/>
    <property type="evidence" value="ECO:0007669"/>
    <property type="project" value="InterPro"/>
</dbReference>
<evidence type="ECO:0000256" key="3">
    <source>
        <dbReference type="ARBA" id="ARBA00023002"/>
    </source>
</evidence>
<dbReference type="SUPFAM" id="SSF52283">
    <property type="entry name" value="Formate/glycerate dehydrogenase catalytic domain-like"/>
    <property type="match status" value="1"/>
</dbReference>
<dbReference type="PANTHER" id="PTHR42789">
    <property type="entry name" value="D-ISOMER SPECIFIC 2-HYDROXYACID DEHYDROGENASE FAMILY PROTEIN (AFU_ORTHOLOGUE AFUA_6G10090)"/>
    <property type="match status" value="1"/>
</dbReference>
<comment type="similarity">
    <text evidence="1 5">Belongs to the D-isomer specific 2-hydroxyacid dehydrogenase family.</text>
</comment>
<dbReference type="InterPro" id="IPR029753">
    <property type="entry name" value="D-isomer_DH_CS"/>
</dbReference>
<evidence type="ECO:0000259" key="6">
    <source>
        <dbReference type="Pfam" id="PF00389"/>
    </source>
</evidence>
<dbReference type="GO" id="GO:0016616">
    <property type="term" value="F:oxidoreductase activity, acting on the CH-OH group of donors, NAD or NADP as acceptor"/>
    <property type="evidence" value="ECO:0007669"/>
    <property type="project" value="InterPro"/>
</dbReference>
<dbReference type="FunFam" id="3.40.50.720:FF:000203">
    <property type="entry name" value="D-3-phosphoglycerate dehydrogenase (SerA)"/>
    <property type="match status" value="1"/>
</dbReference>
<protein>
    <submittedName>
        <fullName evidence="8">Phosphoglycerate dehydrogenase-like enzyme</fullName>
    </submittedName>
</protein>
<dbReference type="InterPro" id="IPR050857">
    <property type="entry name" value="D-2-hydroxyacid_DH"/>
</dbReference>
<evidence type="ECO:0000313" key="8">
    <source>
        <dbReference type="EMBL" id="TCL04646.1"/>
    </source>
</evidence>
<dbReference type="AlphaFoldDB" id="A0A4R1NIR9"/>
<dbReference type="Pfam" id="PF02826">
    <property type="entry name" value="2-Hacid_dh_C"/>
    <property type="match status" value="1"/>
</dbReference>
<dbReference type="PANTHER" id="PTHR42789:SF1">
    <property type="entry name" value="D-ISOMER SPECIFIC 2-HYDROXYACID DEHYDROGENASE FAMILY PROTEIN (AFU_ORTHOLOGUE AFUA_6G10090)"/>
    <property type="match status" value="1"/>
</dbReference>
<dbReference type="InterPro" id="IPR006140">
    <property type="entry name" value="D-isomer_DH_NAD-bd"/>
</dbReference>
<keyword evidence="3 5" id="KW-0560">Oxidoreductase</keyword>
<evidence type="ECO:0000256" key="2">
    <source>
        <dbReference type="ARBA" id="ARBA00022605"/>
    </source>
</evidence>
<dbReference type="PROSITE" id="PS00671">
    <property type="entry name" value="D_2_HYDROXYACID_DH_3"/>
    <property type="match status" value="1"/>
</dbReference>
<organism evidence="8 9">
    <name type="scientific">Sodalis ligni</name>
    <dbReference type="NCBI Taxonomy" id="2697027"/>
    <lineage>
        <taxon>Bacteria</taxon>
        <taxon>Pseudomonadati</taxon>
        <taxon>Pseudomonadota</taxon>
        <taxon>Gammaproteobacteria</taxon>
        <taxon>Enterobacterales</taxon>
        <taxon>Bruguierivoracaceae</taxon>
        <taxon>Sodalis</taxon>
    </lineage>
</organism>
<evidence type="ECO:0000256" key="4">
    <source>
        <dbReference type="ARBA" id="ARBA00023027"/>
    </source>
</evidence>
<dbReference type="Gene3D" id="3.40.50.720">
    <property type="entry name" value="NAD(P)-binding Rossmann-like Domain"/>
    <property type="match status" value="2"/>
</dbReference>
<name>A0A4R1NIR9_9GAMM</name>
<dbReference type="InterPro" id="IPR006139">
    <property type="entry name" value="D-isomer_2_OHA_DH_cat_dom"/>
</dbReference>
<keyword evidence="9" id="KW-1185">Reference proteome</keyword>
<dbReference type="EMBL" id="SJOI01000001">
    <property type="protein sequence ID" value="TCL04646.1"/>
    <property type="molecule type" value="Genomic_DNA"/>
</dbReference>
<dbReference type="InterPro" id="IPR036291">
    <property type="entry name" value="NAD(P)-bd_dom_sf"/>
</dbReference>
<feature type="domain" description="D-isomer specific 2-hydroxyacid dehydrogenase NAD-binding" evidence="7">
    <location>
        <begin position="118"/>
        <end position="290"/>
    </location>
</feature>
<dbReference type="GO" id="GO:0008652">
    <property type="term" value="P:amino acid biosynthetic process"/>
    <property type="evidence" value="ECO:0007669"/>
    <property type="project" value="UniProtKB-KW"/>
</dbReference>
<dbReference type="RefSeq" id="WP_132923422.1">
    <property type="nucleotide sequence ID" value="NZ_SJOI01000001.1"/>
</dbReference>
<evidence type="ECO:0000313" key="9">
    <source>
        <dbReference type="Proteomes" id="UP000294555"/>
    </source>
</evidence>
<reference evidence="8 9" key="1">
    <citation type="submission" date="2019-02" db="EMBL/GenBank/DDBJ databases">
        <title>Investigation of anaerobic lignin degradation for improved lignocellulosic biofuels.</title>
        <authorList>
            <person name="Deangelis K."/>
        </authorList>
    </citation>
    <scope>NUCLEOTIDE SEQUENCE [LARGE SCALE GENOMIC DNA]</scope>
    <source>
        <strain evidence="8 9">159R</strain>
    </source>
</reference>
<evidence type="ECO:0000259" key="7">
    <source>
        <dbReference type="Pfam" id="PF02826"/>
    </source>
</evidence>
<dbReference type="InterPro" id="IPR029752">
    <property type="entry name" value="D-isomer_DH_CS1"/>
</dbReference>
<dbReference type="Proteomes" id="UP000294555">
    <property type="component" value="Unassembled WGS sequence"/>
</dbReference>
<dbReference type="PROSITE" id="PS00065">
    <property type="entry name" value="D_2_HYDROXYACID_DH_1"/>
    <property type="match status" value="1"/>
</dbReference>
<dbReference type="SUPFAM" id="SSF51735">
    <property type="entry name" value="NAD(P)-binding Rossmann-fold domains"/>
    <property type="match status" value="1"/>
</dbReference>
<dbReference type="CDD" id="cd12169">
    <property type="entry name" value="PGDH_like_1"/>
    <property type="match status" value="1"/>
</dbReference>
<sequence length="321" mass="35291">MDKQLPIRIAVIDDWQSVAEQAVDWSALHSLGSVTFLHDYPAAPAQMAERLQSYDVICLMRERSRFDKDLLTRLPRLKLLLTSGMRNAAVDMEAAAQSGILVCGTESGKHAAAELTWALIMAVTRNLADEAGSLKTGGWQVSLGGGLYGKTLGILGLGKIGQRVAGYAQAFGMRVIGWSQNLTAEGAQQHGVSYVAKEELFRQSDVLSIHLVLSDRSRGIVDASSMAVMKPTAYLVNTSRGPLVNEAALIKALREHHIAGAALDVYDQEPLPRDHPFRRMDNVLATPHIGYVTQEDYRIFFTQMIEDILAWHEGRPIRTLS</sequence>
<gene>
    <name evidence="8" type="ORF">EZJ58_2777</name>
</gene>
<keyword evidence="4" id="KW-0520">NAD</keyword>
<comment type="caution">
    <text evidence="8">The sequence shown here is derived from an EMBL/GenBank/DDBJ whole genome shotgun (WGS) entry which is preliminary data.</text>
</comment>
<dbReference type="Pfam" id="PF00389">
    <property type="entry name" value="2-Hacid_dh"/>
    <property type="match status" value="1"/>
</dbReference>
<feature type="domain" description="D-isomer specific 2-hydroxyacid dehydrogenase catalytic" evidence="6">
    <location>
        <begin position="29"/>
        <end position="318"/>
    </location>
</feature>
<keyword evidence="2" id="KW-0028">Amino-acid biosynthesis</keyword>
<accession>A0A4R1NIR9</accession>
<evidence type="ECO:0000256" key="5">
    <source>
        <dbReference type="RuleBase" id="RU003719"/>
    </source>
</evidence>
<proteinExistence type="inferred from homology"/>